<dbReference type="PANTHER" id="PTHR33596">
    <property type="entry name" value="COLD-REGULATED 413 PLASMA MEMBRANE PROTEIN 2"/>
    <property type="match status" value="1"/>
</dbReference>
<evidence type="ECO:0000256" key="1">
    <source>
        <dbReference type="ARBA" id="ARBA00004141"/>
    </source>
</evidence>
<evidence type="ECO:0000313" key="7">
    <source>
        <dbReference type="EMBL" id="URE22384.1"/>
    </source>
</evidence>
<dbReference type="OrthoDB" id="1928310at2759"/>
<proteinExistence type="inferred from homology"/>
<sequence length="259" mass="28049">MTSAGFRFTLPSPSLTSSIPHAKLKCRIPALPLPNGGINGRTTGGFDPLRLLGPAPPAVAIPLMRRQQTERRGGVVCYCAPLNPQTLQWVSAVSVAVLMFAKGTAIQKSFLVPLFALQAPASVISWIKGDYGTWTAFLALLVRLFYFVPGGLELPFLAMLLVIVAPYQTMNLRQSLENKLYTCSTILINVFYISYRGTQAGAIVSLAIAGYLAFQHFSRVGGLRKACDQGSIVATSAVVKYAHLGLVWFCNPRQFDGPI</sequence>
<evidence type="ECO:0000256" key="4">
    <source>
        <dbReference type="ARBA" id="ARBA00022989"/>
    </source>
</evidence>
<comment type="similarity">
    <text evidence="2">Belongs to the Cold-regulated 413 protein family.</text>
</comment>
<evidence type="ECO:0000256" key="6">
    <source>
        <dbReference type="SAM" id="Phobius"/>
    </source>
</evidence>
<dbReference type="PANTHER" id="PTHR33596:SF17">
    <property type="entry name" value="COLD-REGULATED 413 INNER MEMBRANE PROTEIN 1, CHLOROPLASTIC-RELATED"/>
    <property type="match status" value="1"/>
</dbReference>
<feature type="transmembrane region" description="Helical" evidence="6">
    <location>
        <begin position="201"/>
        <end position="217"/>
    </location>
</feature>
<name>A0A9E7KNP3_9LILI</name>
<dbReference type="EMBL" id="CP097510">
    <property type="protein sequence ID" value="URE22384.1"/>
    <property type="molecule type" value="Genomic_DNA"/>
</dbReference>
<evidence type="ECO:0000256" key="2">
    <source>
        <dbReference type="ARBA" id="ARBA00005852"/>
    </source>
</evidence>
<keyword evidence="4 6" id="KW-1133">Transmembrane helix</keyword>
<keyword evidence="3 6" id="KW-0812">Transmembrane</keyword>
<dbReference type="GO" id="GO:0016020">
    <property type="term" value="C:membrane"/>
    <property type="evidence" value="ECO:0007669"/>
    <property type="project" value="UniProtKB-SubCell"/>
</dbReference>
<keyword evidence="5 6" id="KW-0472">Membrane</keyword>
<evidence type="ECO:0000313" key="8">
    <source>
        <dbReference type="Proteomes" id="UP001055439"/>
    </source>
</evidence>
<feature type="transmembrane region" description="Helical" evidence="6">
    <location>
        <begin position="109"/>
        <end position="127"/>
    </location>
</feature>
<comment type="subcellular location">
    <subcellularLocation>
        <location evidence="1">Membrane</location>
        <topology evidence="1">Multi-pass membrane protein</topology>
    </subcellularLocation>
</comment>
<dbReference type="Pfam" id="PF05562">
    <property type="entry name" value="WCOR413"/>
    <property type="match status" value="2"/>
</dbReference>
<evidence type="ECO:0000256" key="3">
    <source>
        <dbReference type="ARBA" id="ARBA00022692"/>
    </source>
</evidence>
<organism evidence="7 8">
    <name type="scientific">Musa troglodytarum</name>
    <name type="common">fe'i banana</name>
    <dbReference type="NCBI Taxonomy" id="320322"/>
    <lineage>
        <taxon>Eukaryota</taxon>
        <taxon>Viridiplantae</taxon>
        <taxon>Streptophyta</taxon>
        <taxon>Embryophyta</taxon>
        <taxon>Tracheophyta</taxon>
        <taxon>Spermatophyta</taxon>
        <taxon>Magnoliopsida</taxon>
        <taxon>Liliopsida</taxon>
        <taxon>Zingiberales</taxon>
        <taxon>Musaceae</taxon>
        <taxon>Musa</taxon>
    </lineage>
</organism>
<keyword evidence="8" id="KW-1185">Reference proteome</keyword>
<protein>
    <submittedName>
        <fullName evidence="7">Uncharacterized protein</fullName>
    </submittedName>
</protein>
<dbReference type="Proteomes" id="UP001055439">
    <property type="component" value="Chromosome 8"/>
</dbReference>
<dbReference type="AlphaFoldDB" id="A0A9E7KNP3"/>
<dbReference type="InterPro" id="IPR008892">
    <property type="entry name" value="COR413"/>
</dbReference>
<evidence type="ECO:0000256" key="5">
    <source>
        <dbReference type="ARBA" id="ARBA00023136"/>
    </source>
</evidence>
<gene>
    <name evidence="7" type="ORF">MUK42_16990</name>
</gene>
<accession>A0A9E7KNP3</accession>
<reference evidence="7" key="1">
    <citation type="submission" date="2022-05" db="EMBL/GenBank/DDBJ databases">
        <title>The Musa troglodytarum L. genome provides insights into the mechanism of non-climacteric behaviour and enrichment of carotenoids.</title>
        <authorList>
            <person name="Wang J."/>
        </authorList>
    </citation>
    <scope>NUCLEOTIDE SEQUENCE</scope>
    <source>
        <tissue evidence="7">Leaf</tissue>
    </source>
</reference>
<feature type="transmembrane region" description="Helical" evidence="6">
    <location>
        <begin position="147"/>
        <end position="167"/>
    </location>
</feature>